<feature type="signal peptide" evidence="1">
    <location>
        <begin position="1"/>
        <end position="23"/>
    </location>
</feature>
<evidence type="ECO:0000256" key="1">
    <source>
        <dbReference type="SAM" id="SignalP"/>
    </source>
</evidence>
<gene>
    <name evidence="2" type="ORF">GGQ96_000892</name>
</gene>
<sequence>MRPNDLRLACLLSVAMLPGSATASPPAPPPPYVVAAGAVLMDAANKDSAKLAPFIAPDISASLNGERVATGRAAWLSWWSKDRAQYFGQTIGSSMGWNGDGALLILDTFDRQDNAATPPPAGDPRFATRSTFYRFGPDGLVHAIAISEVDSFYTTTR</sequence>
<reference evidence="2 3" key="1">
    <citation type="submission" date="2020-08" db="EMBL/GenBank/DDBJ databases">
        <title>Genomic Encyclopedia of Type Strains, Phase IV (KMG-IV): sequencing the most valuable type-strain genomes for metagenomic binning, comparative biology and taxonomic classification.</title>
        <authorList>
            <person name="Goeker M."/>
        </authorList>
    </citation>
    <scope>NUCLEOTIDE SEQUENCE [LARGE SCALE GENOMIC DNA]</scope>
    <source>
        <strain evidence="2 3">DSM 15867</strain>
    </source>
</reference>
<feature type="chain" id="PRO_5031079460" evidence="1">
    <location>
        <begin position="24"/>
        <end position="157"/>
    </location>
</feature>
<evidence type="ECO:0000313" key="2">
    <source>
        <dbReference type="EMBL" id="MBB4616786.1"/>
    </source>
</evidence>
<comment type="caution">
    <text evidence="2">The sequence shown here is derived from an EMBL/GenBank/DDBJ whole genome shotgun (WGS) entry which is preliminary data.</text>
</comment>
<dbReference type="Proteomes" id="UP000574769">
    <property type="component" value="Unassembled WGS sequence"/>
</dbReference>
<protein>
    <submittedName>
        <fullName evidence="2">Uncharacterized protein</fullName>
    </submittedName>
</protein>
<dbReference type="AlphaFoldDB" id="A0A7W7EX62"/>
<dbReference type="EMBL" id="JACHNY010000001">
    <property type="protein sequence ID" value="MBB4616786.1"/>
    <property type="molecule type" value="Genomic_DNA"/>
</dbReference>
<evidence type="ECO:0000313" key="3">
    <source>
        <dbReference type="Proteomes" id="UP000574769"/>
    </source>
</evidence>
<organism evidence="2 3">
    <name type="scientific">Sphingomonas abaci</name>
    <dbReference type="NCBI Taxonomy" id="237611"/>
    <lineage>
        <taxon>Bacteria</taxon>
        <taxon>Pseudomonadati</taxon>
        <taxon>Pseudomonadota</taxon>
        <taxon>Alphaproteobacteria</taxon>
        <taxon>Sphingomonadales</taxon>
        <taxon>Sphingomonadaceae</taxon>
        <taxon>Sphingomonas</taxon>
    </lineage>
</organism>
<name>A0A7W7EX62_9SPHN</name>
<keyword evidence="3" id="KW-1185">Reference proteome</keyword>
<proteinExistence type="predicted"/>
<accession>A0A7W7EX62</accession>
<keyword evidence="1" id="KW-0732">Signal</keyword>
<dbReference type="RefSeq" id="WP_184111862.1">
    <property type="nucleotide sequence ID" value="NZ_JACHNY010000001.1"/>
</dbReference>